<dbReference type="GO" id="GO:0004540">
    <property type="term" value="F:RNA nuclease activity"/>
    <property type="evidence" value="ECO:0007669"/>
    <property type="project" value="InterPro"/>
</dbReference>
<dbReference type="Pfam" id="PF01936">
    <property type="entry name" value="NYN"/>
    <property type="match status" value="1"/>
</dbReference>
<evidence type="ECO:0000259" key="1">
    <source>
        <dbReference type="Pfam" id="PF01936"/>
    </source>
</evidence>
<protein>
    <recommendedName>
        <fullName evidence="1">NYN domain-containing protein</fullName>
    </recommendedName>
</protein>
<dbReference type="InterPro" id="IPR021139">
    <property type="entry name" value="NYN"/>
</dbReference>
<name>A0A0G1CE15_9BACT</name>
<feature type="domain" description="NYN" evidence="1">
    <location>
        <begin position="5"/>
        <end position="155"/>
    </location>
</feature>
<dbReference type="InterPro" id="IPR047140">
    <property type="entry name" value="LabA"/>
</dbReference>
<dbReference type="PANTHER" id="PTHR35458">
    <property type="entry name" value="SLR0755 PROTEIN"/>
    <property type="match status" value="1"/>
</dbReference>
<reference evidence="2 3" key="1">
    <citation type="journal article" date="2015" name="Nature">
        <title>rRNA introns, odd ribosomes, and small enigmatic genomes across a large radiation of phyla.</title>
        <authorList>
            <person name="Brown C.T."/>
            <person name="Hug L.A."/>
            <person name="Thomas B.C."/>
            <person name="Sharon I."/>
            <person name="Castelle C.J."/>
            <person name="Singh A."/>
            <person name="Wilkins M.J."/>
            <person name="Williams K.H."/>
            <person name="Banfield J.F."/>
        </authorList>
    </citation>
    <scope>NUCLEOTIDE SEQUENCE [LARGE SCALE GENOMIC DNA]</scope>
</reference>
<comment type="caution">
    <text evidence="2">The sequence shown here is derived from an EMBL/GenBank/DDBJ whole genome shotgun (WGS) entry which is preliminary data.</text>
</comment>
<gene>
    <name evidence="2" type="ORF">UV59_C0029G0012</name>
</gene>
<dbReference type="Gene3D" id="3.40.50.1010">
    <property type="entry name" value="5'-nuclease"/>
    <property type="match status" value="1"/>
</dbReference>
<dbReference type="EMBL" id="LCFB01000029">
    <property type="protein sequence ID" value="KKS83940.1"/>
    <property type="molecule type" value="Genomic_DNA"/>
</dbReference>
<dbReference type="CDD" id="cd10911">
    <property type="entry name" value="PIN_LabA"/>
    <property type="match status" value="1"/>
</dbReference>
<dbReference type="AlphaFoldDB" id="A0A0G1CE15"/>
<organism evidence="2 3">
    <name type="scientific">Candidatus Gottesmanbacteria bacterium GW2011_GWA1_43_11</name>
    <dbReference type="NCBI Taxonomy" id="1618436"/>
    <lineage>
        <taxon>Bacteria</taxon>
        <taxon>Candidatus Gottesmaniibacteriota</taxon>
    </lineage>
</organism>
<accession>A0A0G1CE15</accession>
<dbReference type="STRING" id="1618436.UV59_C0029G0012"/>
<sequence>MKRKAKVYIDGANIFYTQRKLGWSVDWVKAKIHLTKDYEIIEVRYYTGIKDHDEKMKRYLEYFDHIGIVAITKPLKKIRSTSGFIFKSNFDVEMTMDMLLDRTSTEDIILFSGDSDFQHLTRKLQTLGKRVIVYSSRKTLSWELKLAADRYVFLEDIRTEIERIKKPPPEGGVL</sequence>
<evidence type="ECO:0000313" key="3">
    <source>
        <dbReference type="Proteomes" id="UP000034543"/>
    </source>
</evidence>
<proteinExistence type="predicted"/>
<dbReference type="PANTHER" id="PTHR35458:SF2">
    <property type="entry name" value="SLR0755 PROTEIN"/>
    <property type="match status" value="1"/>
</dbReference>
<evidence type="ECO:0000313" key="2">
    <source>
        <dbReference type="EMBL" id="KKS83940.1"/>
    </source>
</evidence>
<dbReference type="Proteomes" id="UP000034543">
    <property type="component" value="Unassembled WGS sequence"/>
</dbReference>